<dbReference type="Gene3D" id="1.10.10.10">
    <property type="entry name" value="Winged helix-like DNA-binding domain superfamily/Winged helix DNA-binding domain"/>
    <property type="match status" value="1"/>
</dbReference>
<dbReference type="PROSITE" id="PS00622">
    <property type="entry name" value="HTH_LUXR_1"/>
    <property type="match status" value="1"/>
</dbReference>
<sequence length="927" mass="98355">MNPVERDTQLDRFERLLDDCLGGRGGTLTLTGPAACGKTELLRALGTAAEARGALVLTATARCAERSVRFGVLHQLLRSPGLPPQERAAALALLDLPGAAEQCQADPPGTGRVPLRVDQELWLLLHDLAARTPLVLAVDDLRYADPESRQTLIHLATWSPTAPVLLVVTEPDPPSDSGADRDWWTALLRLPHLTRLRADRLGERGTAQLLAGLLGVPAALPSSWLHSWYELTGGNPLLLRALAEDCAADGPSARPVPGPAFALAVRACLHRVGAGAAEPARALAVLAESGSTDLLPQLLGGPAPEALAALEAAGLVADGRLRGAAVARAVLDGLPEAERTARHLRAARLVYESGAAAESVAAHLLAARDATGPWALPVLLDAGRAALRRDDHAFAEACLALAAAAAPGEAEVALLRGVVRFRTDPRAAYRLIRPLAHGQVEMTDRQRTGFVRMLSWHGTEAEIAGTLTALAPADAADRDELTRSLEQLRAIAPHLVPPGHPAPPPGLPAGEPQQRSALALPRVLRSGGTPDDLRTAELVLRTTPLDDTTYGSLQSALYVLVYADRADLAAPWCAGLLREVTARRIPVWQALLTATMAEIKVRLGEASAAEQLARQALELLPPSGWGVWLGAPLSALMLATAALGAAPELERQLPALPDRLVRTRYGAQFLHARGRHRLATGAADAALEDFTRCGRLLEEWGLDLPSFLPWRSDAARALLALRRPQQARALALAQLGHPGAGRPRTRGLTLRVLAACDPARRIELLREAVELLEDCGDRAELAWALAELGEALLAAGQRPAGREALRQALGGAEELGLVPLLARLKGVAEEDDPAGLSASERRVAELAAAGHSNREIAERLFITVSTVEQHLTHTYRKLRVKGRAELARSLGAPAGERHTAPRRAARPTGAQGATVPRASRSRRVSSA</sequence>
<accession>A0A561SFR1</accession>
<evidence type="ECO:0000256" key="3">
    <source>
        <dbReference type="SAM" id="MobiDB-lite"/>
    </source>
</evidence>
<dbReference type="AlphaFoldDB" id="A0A561SFR1"/>
<dbReference type="PRINTS" id="PR00038">
    <property type="entry name" value="HTHLUXR"/>
</dbReference>
<feature type="region of interest" description="Disordered" evidence="3">
    <location>
        <begin position="889"/>
        <end position="927"/>
    </location>
</feature>
<dbReference type="GO" id="GO:0005524">
    <property type="term" value="F:ATP binding"/>
    <property type="evidence" value="ECO:0007669"/>
    <property type="project" value="UniProtKB-KW"/>
</dbReference>
<dbReference type="InterPro" id="IPR000792">
    <property type="entry name" value="Tscrpt_reg_LuxR_C"/>
</dbReference>
<feature type="compositionally biased region" description="Low complexity" evidence="3">
    <location>
        <begin position="906"/>
        <end position="918"/>
    </location>
</feature>
<dbReference type="GO" id="GO:0005737">
    <property type="term" value="C:cytoplasm"/>
    <property type="evidence" value="ECO:0007669"/>
    <property type="project" value="TreeGrafter"/>
</dbReference>
<dbReference type="InterPro" id="IPR011990">
    <property type="entry name" value="TPR-like_helical_dom_sf"/>
</dbReference>
<protein>
    <submittedName>
        <fullName evidence="5">Regulatory LuxR family protein</fullName>
    </submittedName>
</protein>
<feature type="domain" description="HTH luxR-type" evidence="4">
    <location>
        <begin position="829"/>
        <end position="894"/>
    </location>
</feature>
<comment type="caution">
    <text evidence="5">The sequence shown here is derived from an EMBL/GenBank/DDBJ whole genome shotgun (WGS) entry which is preliminary data.</text>
</comment>
<dbReference type="PROSITE" id="PS50043">
    <property type="entry name" value="HTH_LUXR_2"/>
    <property type="match status" value="1"/>
</dbReference>
<dbReference type="PANTHER" id="PTHR16305">
    <property type="entry name" value="TESTICULAR SOLUBLE ADENYLYL CYCLASE"/>
    <property type="match status" value="1"/>
</dbReference>
<dbReference type="Pfam" id="PF00196">
    <property type="entry name" value="GerE"/>
    <property type="match status" value="1"/>
</dbReference>
<dbReference type="EMBL" id="VIWT01000005">
    <property type="protein sequence ID" value="TWF73637.1"/>
    <property type="molecule type" value="Genomic_DNA"/>
</dbReference>
<feature type="compositionally biased region" description="Pro residues" evidence="3">
    <location>
        <begin position="495"/>
        <end position="507"/>
    </location>
</feature>
<reference evidence="5 6" key="1">
    <citation type="submission" date="2019-06" db="EMBL/GenBank/DDBJ databases">
        <title>Sequencing the genomes of 1000 actinobacteria strains.</title>
        <authorList>
            <person name="Klenk H.-P."/>
        </authorList>
    </citation>
    <scope>NUCLEOTIDE SEQUENCE [LARGE SCALE GENOMIC DNA]</scope>
    <source>
        <strain evidence="5 6">DSM 44826</strain>
    </source>
</reference>
<feature type="region of interest" description="Disordered" evidence="3">
    <location>
        <begin position="494"/>
        <end position="513"/>
    </location>
</feature>
<keyword evidence="6" id="KW-1185">Reference proteome</keyword>
<dbReference type="PANTHER" id="PTHR16305:SF35">
    <property type="entry name" value="TRANSCRIPTIONAL ACTIVATOR DOMAIN"/>
    <property type="match status" value="1"/>
</dbReference>
<dbReference type="RefSeq" id="WP_145910590.1">
    <property type="nucleotide sequence ID" value="NZ_BAAAMZ010000001.1"/>
</dbReference>
<evidence type="ECO:0000313" key="6">
    <source>
        <dbReference type="Proteomes" id="UP000317940"/>
    </source>
</evidence>
<dbReference type="GO" id="GO:0003677">
    <property type="term" value="F:DNA binding"/>
    <property type="evidence" value="ECO:0007669"/>
    <property type="project" value="InterPro"/>
</dbReference>
<dbReference type="SMART" id="SM00421">
    <property type="entry name" value="HTH_LUXR"/>
    <property type="match status" value="1"/>
</dbReference>
<dbReference type="SUPFAM" id="SSF48452">
    <property type="entry name" value="TPR-like"/>
    <property type="match status" value="1"/>
</dbReference>
<evidence type="ECO:0000256" key="1">
    <source>
        <dbReference type="ARBA" id="ARBA00022741"/>
    </source>
</evidence>
<dbReference type="GO" id="GO:0004016">
    <property type="term" value="F:adenylate cyclase activity"/>
    <property type="evidence" value="ECO:0007669"/>
    <property type="project" value="TreeGrafter"/>
</dbReference>
<dbReference type="InterPro" id="IPR027417">
    <property type="entry name" value="P-loop_NTPase"/>
</dbReference>
<dbReference type="InterPro" id="IPR041664">
    <property type="entry name" value="AAA_16"/>
</dbReference>
<dbReference type="InterPro" id="IPR016032">
    <property type="entry name" value="Sig_transdc_resp-reg_C-effctor"/>
</dbReference>
<gene>
    <name evidence="5" type="ORF">FHX73_15250</name>
</gene>
<dbReference type="Pfam" id="PF13191">
    <property type="entry name" value="AAA_16"/>
    <property type="match status" value="1"/>
</dbReference>
<organism evidence="5 6">
    <name type="scientific">Kitasatospora viridis</name>
    <dbReference type="NCBI Taxonomy" id="281105"/>
    <lineage>
        <taxon>Bacteria</taxon>
        <taxon>Bacillati</taxon>
        <taxon>Actinomycetota</taxon>
        <taxon>Actinomycetes</taxon>
        <taxon>Kitasatosporales</taxon>
        <taxon>Streptomycetaceae</taxon>
        <taxon>Kitasatospora</taxon>
    </lineage>
</organism>
<dbReference type="CDD" id="cd06170">
    <property type="entry name" value="LuxR_C_like"/>
    <property type="match status" value="1"/>
</dbReference>
<evidence type="ECO:0000259" key="4">
    <source>
        <dbReference type="PROSITE" id="PS50043"/>
    </source>
</evidence>
<dbReference type="Proteomes" id="UP000317940">
    <property type="component" value="Unassembled WGS sequence"/>
</dbReference>
<proteinExistence type="predicted"/>
<dbReference type="GO" id="GO:0006355">
    <property type="term" value="P:regulation of DNA-templated transcription"/>
    <property type="evidence" value="ECO:0007669"/>
    <property type="project" value="InterPro"/>
</dbReference>
<evidence type="ECO:0000313" key="5">
    <source>
        <dbReference type="EMBL" id="TWF73637.1"/>
    </source>
</evidence>
<dbReference type="Gene3D" id="1.25.40.10">
    <property type="entry name" value="Tetratricopeptide repeat domain"/>
    <property type="match status" value="1"/>
</dbReference>
<dbReference type="SUPFAM" id="SSF52540">
    <property type="entry name" value="P-loop containing nucleoside triphosphate hydrolases"/>
    <property type="match status" value="1"/>
</dbReference>
<dbReference type="OrthoDB" id="3178131at2"/>
<keyword evidence="1" id="KW-0547">Nucleotide-binding</keyword>
<dbReference type="InterPro" id="IPR036388">
    <property type="entry name" value="WH-like_DNA-bd_sf"/>
</dbReference>
<name>A0A561SFR1_9ACTN</name>
<evidence type="ECO:0000256" key="2">
    <source>
        <dbReference type="ARBA" id="ARBA00022840"/>
    </source>
</evidence>
<keyword evidence="2" id="KW-0067">ATP-binding</keyword>
<dbReference type="SUPFAM" id="SSF46894">
    <property type="entry name" value="C-terminal effector domain of the bipartite response regulators"/>
    <property type="match status" value="1"/>
</dbReference>